<dbReference type="InterPro" id="IPR042095">
    <property type="entry name" value="SUMF_sf"/>
</dbReference>
<dbReference type="Pfam" id="PF03781">
    <property type="entry name" value="FGE-sulfatase"/>
    <property type="match status" value="1"/>
</dbReference>
<organism evidence="4 5">
    <name type="scientific">Methanosarcina barkeri str. Wiesmoor</name>
    <dbReference type="NCBI Taxonomy" id="1434109"/>
    <lineage>
        <taxon>Archaea</taxon>
        <taxon>Methanobacteriati</taxon>
        <taxon>Methanobacteriota</taxon>
        <taxon>Stenosarchaea group</taxon>
        <taxon>Methanomicrobia</taxon>
        <taxon>Methanosarcinales</taxon>
        <taxon>Methanosarcinaceae</taxon>
        <taxon>Methanosarcina</taxon>
    </lineage>
</organism>
<gene>
    <name evidence="4" type="ORF">MSBRW_0396</name>
</gene>
<reference evidence="4 5" key="1">
    <citation type="submission" date="2014-07" db="EMBL/GenBank/DDBJ databases">
        <title>Methanogenic archaea and the global carbon cycle.</title>
        <authorList>
            <person name="Henriksen J.R."/>
            <person name="Luke J."/>
            <person name="Reinhart S."/>
            <person name="Benedict M.N."/>
            <person name="Youngblut N.D."/>
            <person name="Metcalf M.E."/>
            <person name="Whitaker R.J."/>
            <person name="Metcalf W.W."/>
        </authorList>
    </citation>
    <scope>NUCLEOTIDE SEQUENCE [LARGE SCALE GENOMIC DNA]</scope>
    <source>
        <strain evidence="4 5">Wiesmoor</strain>
    </source>
</reference>
<dbReference type="GO" id="GO:0016301">
    <property type="term" value="F:kinase activity"/>
    <property type="evidence" value="ECO:0007669"/>
    <property type="project" value="UniProtKB-KW"/>
</dbReference>
<dbReference type="PANTHER" id="PTHR23150:SF19">
    <property type="entry name" value="FORMYLGLYCINE-GENERATING ENZYME"/>
    <property type="match status" value="1"/>
</dbReference>
<dbReference type="KEGG" id="mbw:MSBRW_0396"/>
<dbReference type="EMBL" id="CP009526">
    <property type="protein sequence ID" value="AKB49649.1"/>
    <property type="molecule type" value="Genomic_DNA"/>
</dbReference>
<proteinExistence type="predicted"/>
<dbReference type="InterPro" id="IPR016187">
    <property type="entry name" value="CTDL_fold"/>
</dbReference>
<feature type="domain" description="KAP NTPase" evidence="3">
    <location>
        <begin position="73"/>
        <end position="295"/>
    </location>
</feature>
<dbReference type="HOGENOM" id="CLU_016682_0_0_2"/>
<dbReference type="PANTHER" id="PTHR23150">
    <property type="entry name" value="SULFATASE MODIFYING FACTOR 1, 2"/>
    <property type="match status" value="1"/>
</dbReference>
<accession>A0A0E3QIN8</accession>
<feature type="domain" description="Sulfatase-modifying factor enzyme-like" evidence="2">
    <location>
        <begin position="430"/>
        <end position="649"/>
    </location>
</feature>
<keyword evidence="4" id="KW-0418">Kinase</keyword>
<evidence type="ECO:0000313" key="4">
    <source>
        <dbReference type="EMBL" id="AKB49649.1"/>
    </source>
</evidence>
<evidence type="ECO:0000259" key="3">
    <source>
        <dbReference type="Pfam" id="PF07693"/>
    </source>
</evidence>
<keyword evidence="4" id="KW-0808">Transferase</keyword>
<evidence type="ECO:0000256" key="1">
    <source>
        <dbReference type="SAM" id="MobiDB-lite"/>
    </source>
</evidence>
<dbReference type="Proteomes" id="UP000033038">
    <property type="component" value="Chromosome"/>
</dbReference>
<feature type="region of interest" description="Disordered" evidence="1">
    <location>
        <begin position="219"/>
        <end position="251"/>
    </location>
</feature>
<dbReference type="GO" id="GO:0120147">
    <property type="term" value="F:formylglycine-generating oxidase activity"/>
    <property type="evidence" value="ECO:0007669"/>
    <property type="project" value="TreeGrafter"/>
</dbReference>
<dbReference type="PATRIC" id="fig|1434109.4.peg.479"/>
<dbReference type="InterPro" id="IPR051043">
    <property type="entry name" value="Sulfatase_Mod_Factor_Kinase"/>
</dbReference>
<dbReference type="InterPro" id="IPR005532">
    <property type="entry name" value="SUMF_dom"/>
</dbReference>
<evidence type="ECO:0000313" key="5">
    <source>
        <dbReference type="Proteomes" id="UP000033038"/>
    </source>
</evidence>
<dbReference type="SUPFAM" id="SSF56436">
    <property type="entry name" value="C-type lectin-like"/>
    <property type="match status" value="1"/>
</dbReference>
<dbReference type="AlphaFoldDB" id="A0A0E3QIN8"/>
<sequence>MFKNTLFLAFLFVLYSIPNIISLDESTVIITQIVGFILSTLYIWKDIRDIIGNPFDFSKFVSSPNYTEHISFIEHFHSDFDRILKSYVGNSRVYVFVDDLDRCEVPKAAELMQALNLMLSDKANVYFSIGIDRKVISAGLAAKNGKILRHLEVNGLEYGYDYIEKFIQLPFKVPSPKTEDFKKFMSPQPEKKNSWLYNNSLSKKFKKFFSIFKVNHLSSQHDKDSTQPESSESGKHREDVLRNAANDEPEIEGKITNDMDCDEKLVELDHILEMIAPALDRNPRRMKQFINQFRFQRTIGKRIGLFSYDKGSAPENMWNCKKLAKFVAISIKWNSIISALNSNRALLTRLQEYALKPENEDKNLEKWVRDKRLIELLRYGCIEEGNLSQNAAEYTLSGLDLSKLLQVSPVIVYPEQSTSGFSSIGIDEMEFVRIPAGEFMMGSPSYEKGGYNDEAPIHKVTIKDPFDLGKYPVTQKQWIDVMGYNPSYFKGDDLPVESVSWEDIQEFIKKLNDREDTDKYILPSEAEWEYACRAGTTTRYSFGAEESKLNEYAWYNKNSGFKTHPVGQKNPNHWNIYDMHGNVWELVQDKWHDNYEDSPSDGSAWKDESVSSHVLRGGGYKSDAGDCRSAARGRYVSLHDSSFGFRLLRKL</sequence>
<feature type="compositionally biased region" description="Basic and acidic residues" evidence="1">
    <location>
        <begin position="219"/>
        <end position="241"/>
    </location>
</feature>
<dbReference type="InterPro" id="IPR011646">
    <property type="entry name" value="KAP_P-loop"/>
</dbReference>
<dbReference type="Gene3D" id="3.90.1580.10">
    <property type="entry name" value="paralog of FGE (formylglycine-generating enzyme)"/>
    <property type="match status" value="1"/>
</dbReference>
<protein>
    <submittedName>
        <fullName evidence="4">Serine/threonine kinase</fullName>
    </submittedName>
</protein>
<dbReference type="Pfam" id="PF07693">
    <property type="entry name" value="KAP_NTPase"/>
    <property type="match status" value="1"/>
</dbReference>
<evidence type="ECO:0000259" key="2">
    <source>
        <dbReference type="Pfam" id="PF03781"/>
    </source>
</evidence>
<name>A0A0E3QIN8_METBA</name>